<dbReference type="InterPro" id="IPR000562">
    <property type="entry name" value="FN_type2_dom"/>
</dbReference>
<dbReference type="SUPFAM" id="SSF57440">
    <property type="entry name" value="Kringle-like"/>
    <property type="match status" value="1"/>
</dbReference>
<dbReference type="CDD" id="cd00062">
    <property type="entry name" value="FN2"/>
    <property type="match status" value="1"/>
</dbReference>
<dbReference type="PRINTS" id="PR00013">
    <property type="entry name" value="FNTYPEII"/>
</dbReference>
<dbReference type="GO" id="GO:0015721">
    <property type="term" value="P:bile acid and bile salt transport"/>
    <property type="evidence" value="ECO:0007669"/>
    <property type="project" value="TreeGrafter"/>
</dbReference>
<evidence type="ECO:0000313" key="6">
    <source>
        <dbReference type="Ensembl" id="ENSHHUP00000030096.1"/>
    </source>
</evidence>
<dbReference type="GeneTree" id="ENSGT01100000263473"/>
<feature type="disulfide bond" evidence="4">
    <location>
        <begin position="207"/>
        <end position="234"/>
    </location>
</feature>
<feature type="disulfide bond" evidence="4">
    <location>
        <begin position="193"/>
        <end position="219"/>
    </location>
</feature>
<evidence type="ECO:0000259" key="5">
    <source>
        <dbReference type="PROSITE" id="PS51092"/>
    </source>
</evidence>
<dbReference type="SMART" id="SM00059">
    <property type="entry name" value="FN2"/>
    <property type="match status" value="1"/>
</dbReference>
<dbReference type="Pfam" id="PF24562">
    <property type="entry name" value="CysR_MRC2_N"/>
    <property type="match status" value="1"/>
</dbReference>
<dbReference type="GO" id="GO:0032991">
    <property type="term" value="C:protein-containing complex"/>
    <property type="evidence" value="ECO:0007669"/>
    <property type="project" value="TreeGrafter"/>
</dbReference>
<reference evidence="6" key="3">
    <citation type="submission" date="2025-09" db="UniProtKB">
        <authorList>
            <consortium name="Ensembl"/>
        </authorList>
    </citation>
    <scope>IDENTIFICATION</scope>
</reference>
<dbReference type="InterPro" id="IPR035992">
    <property type="entry name" value="Ricin_B-like_lectins"/>
</dbReference>
<dbReference type="InterPro" id="IPR052678">
    <property type="entry name" value="OST-beta_subunit"/>
</dbReference>
<dbReference type="PROSITE" id="PS00023">
    <property type="entry name" value="FN2_1"/>
    <property type="match status" value="1"/>
</dbReference>
<dbReference type="PROSITE" id="PS50231">
    <property type="entry name" value="RICIN_B_LECTIN"/>
    <property type="match status" value="1"/>
</dbReference>
<dbReference type="InterPro" id="IPR013806">
    <property type="entry name" value="Kringle-like"/>
</dbReference>
<keyword evidence="2" id="KW-0677">Repeat</keyword>
<dbReference type="Proteomes" id="UP000314982">
    <property type="component" value="Unassembled WGS sequence"/>
</dbReference>
<dbReference type="STRING" id="62062.ENSHHUP00000030096"/>
<dbReference type="GO" id="GO:0005886">
    <property type="term" value="C:plasma membrane"/>
    <property type="evidence" value="ECO:0007669"/>
    <property type="project" value="TreeGrafter"/>
</dbReference>
<dbReference type="Gene3D" id="2.10.10.10">
    <property type="entry name" value="Fibronectin, type II, collagen-binding"/>
    <property type="match status" value="1"/>
</dbReference>
<dbReference type="FunFam" id="2.80.10.50:FF:000032">
    <property type="entry name" value="macrophage mannose receptor 1"/>
    <property type="match status" value="1"/>
</dbReference>
<keyword evidence="3 4" id="KW-1015">Disulfide bond</keyword>
<dbReference type="InterPro" id="IPR000772">
    <property type="entry name" value="Ricin_B_lectin"/>
</dbReference>
<dbReference type="Ensembl" id="ENSHHUT00000031346.1">
    <property type="protein sequence ID" value="ENSHHUP00000030096.1"/>
    <property type="gene ID" value="ENSHHUG00000019164.1"/>
</dbReference>
<keyword evidence="7" id="KW-1185">Reference proteome</keyword>
<feature type="domain" description="Fibronectin type-II" evidence="5">
    <location>
        <begin position="188"/>
        <end position="236"/>
    </location>
</feature>
<evidence type="ECO:0000256" key="3">
    <source>
        <dbReference type="ARBA" id="ARBA00023157"/>
    </source>
</evidence>
<dbReference type="Pfam" id="PF00040">
    <property type="entry name" value="fn2"/>
    <property type="match status" value="1"/>
</dbReference>
<dbReference type="Gene3D" id="2.80.10.50">
    <property type="match status" value="1"/>
</dbReference>
<name>A0A4W5LUY1_9TELE</name>
<evidence type="ECO:0000313" key="7">
    <source>
        <dbReference type="Proteomes" id="UP000314982"/>
    </source>
</evidence>
<organism evidence="6 7">
    <name type="scientific">Hucho hucho</name>
    <name type="common">huchen</name>
    <dbReference type="NCBI Taxonomy" id="62062"/>
    <lineage>
        <taxon>Eukaryota</taxon>
        <taxon>Metazoa</taxon>
        <taxon>Chordata</taxon>
        <taxon>Craniata</taxon>
        <taxon>Vertebrata</taxon>
        <taxon>Euteleostomi</taxon>
        <taxon>Actinopterygii</taxon>
        <taxon>Neopterygii</taxon>
        <taxon>Teleostei</taxon>
        <taxon>Protacanthopterygii</taxon>
        <taxon>Salmoniformes</taxon>
        <taxon>Salmonidae</taxon>
        <taxon>Salmoninae</taxon>
        <taxon>Hucho</taxon>
    </lineage>
</organism>
<dbReference type="SMART" id="SM00458">
    <property type="entry name" value="RICIN"/>
    <property type="match status" value="1"/>
</dbReference>
<sequence length="263" mass="29988">NALLESSNPNNAVINNNVIPKITRYCRTKTDIKIRNKKNLIPRAADSSPFLIYNQDHNKCVVAVSASQVTVAPCDHTSQNQQFRWASQSHLLSISLKLCLGAQDLKDWVKVLLFPCDEKSELQYWQCKNETLFGLKDKELHLNYGNRNEKNMMIHQGSGSWSCWKIYGTQKDLCSKGYQEVFTLGGNAFGSPCQFPFQFGEKWYAECTPQGRSDGQLWCATETDYNKAKKWGFCPSKCESSPHISCYVFCHLLPFSSDQEKDQ</sequence>
<dbReference type="PANTHER" id="PTHR36129">
    <property type="entry name" value="ORGANIC SOLUTE TRANSPORTER SUBUNIT BETA-RELATED"/>
    <property type="match status" value="1"/>
</dbReference>
<reference evidence="7" key="1">
    <citation type="submission" date="2018-06" db="EMBL/GenBank/DDBJ databases">
        <title>Genome assembly of Danube salmon.</title>
        <authorList>
            <person name="Macqueen D.J."/>
            <person name="Gundappa M.K."/>
        </authorList>
    </citation>
    <scope>NUCLEOTIDE SEQUENCE [LARGE SCALE GENOMIC DNA]</scope>
</reference>
<evidence type="ECO:0000256" key="4">
    <source>
        <dbReference type="PROSITE-ProRule" id="PRU00479"/>
    </source>
</evidence>
<dbReference type="FunFam" id="2.10.10.10:FF:000001">
    <property type="entry name" value="Fibronectin 1a isoform 1"/>
    <property type="match status" value="1"/>
</dbReference>
<evidence type="ECO:0000256" key="1">
    <source>
        <dbReference type="ARBA" id="ARBA00022729"/>
    </source>
</evidence>
<dbReference type="InterPro" id="IPR036943">
    <property type="entry name" value="FN_type2_sf"/>
</dbReference>
<dbReference type="AlphaFoldDB" id="A0A4W5LUY1"/>
<keyword evidence="1" id="KW-0732">Signal</keyword>
<proteinExistence type="predicted"/>
<accession>A0A4W5LUY1</accession>
<evidence type="ECO:0000256" key="2">
    <source>
        <dbReference type="ARBA" id="ARBA00022737"/>
    </source>
</evidence>
<dbReference type="PROSITE" id="PS51092">
    <property type="entry name" value="FN2_2"/>
    <property type="match status" value="1"/>
</dbReference>
<dbReference type="PANTHER" id="PTHR36129:SF1">
    <property type="entry name" value="ORGANIC SOLUTE TRANSPORTER SUBUNIT BETA"/>
    <property type="match status" value="1"/>
</dbReference>
<reference evidence="6" key="2">
    <citation type="submission" date="2025-08" db="UniProtKB">
        <authorList>
            <consortium name="Ensembl"/>
        </authorList>
    </citation>
    <scope>IDENTIFICATION</scope>
</reference>
<dbReference type="SUPFAM" id="SSF50370">
    <property type="entry name" value="Ricin B-like lectins"/>
    <property type="match status" value="1"/>
</dbReference>
<dbReference type="CDD" id="cd23407">
    <property type="entry name" value="beta-trefoil_Ricin_MRC1"/>
    <property type="match status" value="1"/>
</dbReference>
<protein>
    <recommendedName>
        <fullName evidence="5">Fibronectin type-II domain-containing protein</fullName>
    </recommendedName>
</protein>